<dbReference type="GeneID" id="92951180"/>
<feature type="domain" description="NAD(P)-binding" evidence="1">
    <location>
        <begin position="13"/>
        <end position="313"/>
    </location>
</feature>
<dbReference type="CDD" id="cd05257">
    <property type="entry name" value="Arna_like_SDR_e"/>
    <property type="match status" value="1"/>
</dbReference>
<dbReference type="Gene3D" id="3.90.25.10">
    <property type="entry name" value="UDP-galactose 4-epimerase, domain 1"/>
    <property type="match status" value="1"/>
</dbReference>
<evidence type="ECO:0000259" key="1">
    <source>
        <dbReference type="Pfam" id="PF16363"/>
    </source>
</evidence>
<sequence>MDLNQFYHKRKVLVTGAAGFIGSHLTEALARAGADVTAMIRYSSSPAWGSLEHLSPDLKNSINVVAGNIEDPEFVTQTVRDQEIVFHLAALIAIPYSYVAPRSYVRTNIEGTLNVVEAARQLGVSRVVHTSTSEVYGTAITETIDEAHPLQGQSPYSASKIGADKIAESYSRSFSTPAVTVRPFNTFGPRQSARAFIPTIISQALTRDVIELGALDTLRDMTFVGDTVSGFLAAGATPGIEGETINLGTGQTFPVSHFAERILSLMNVRKQIVQDPKRIRPAMSEVLRLVSNNGKAQQLLQWTPGTSIDEGLKLTINFVEANIGSYRANLYNI</sequence>
<evidence type="ECO:0000313" key="2">
    <source>
        <dbReference type="EMBL" id="MEY9321362.1"/>
    </source>
</evidence>
<dbReference type="RefSeq" id="WP_075968806.1">
    <property type="nucleotide sequence ID" value="NZ_BJNL01000069.1"/>
</dbReference>
<organism evidence="2 3">
    <name type="scientific">Bradyrhizobium elkanii</name>
    <dbReference type="NCBI Taxonomy" id="29448"/>
    <lineage>
        <taxon>Bacteria</taxon>
        <taxon>Pseudomonadati</taxon>
        <taxon>Pseudomonadota</taxon>
        <taxon>Alphaproteobacteria</taxon>
        <taxon>Hyphomicrobiales</taxon>
        <taxon>Nitrobacteraceae</taxon>
        <taxon>Bradyrhizobium</taxon>
    </lineage>
</organism>
<dbReference type="SUPFAM" id="SSF51735">
    <property type="entry name" value="NAD(P)-binding Rossmann-fold domains"/>
    <property type="match status" value="1"/>
</dbReference>
<reference evidence="2 3" key="1">
    <citation type="submission" date="2024-07" db="EMBL/GenBank/DDBJ databases">
        <title>Genomic Encyclopedia of Type Strains, Phase V (KMG-V): Genome sequencing to study the core and pangenomes of soil and plant-associated prokaryotes.</title>
        <authorList>
            <person name="Whitman W."/>
        </authorList>
    </citation>
    <scope>NUCLEOTIDE SEQUENCE [LARGE SCALE GENOMIC DNA]</scope>
    <source>
        <strain evidence="2 3">USDA 415</strain>
    </source>
</reference>
<dbReference type="Pfam" id="PF16363">
    <property type="entry name" value="GDP_Man_Dehyd"/>
    <property type="match status" value="1"/>
</dbReference>
<name>A0ABV4FER5_BRAEL</name>
<proteinExistence type="predicted"/>
<evidence type="ECO:0000313" key="3">
    <source>
        <dbReference type="Proteomes" id="UP001565471"/>
    </source>
</evidence>
<comment type="caution">
    <text evidence="2">The sequence shown here is derived from an EMBL/GenBank/DDBJ whole genome shotgun (WGS) entry which is preliminary data.</text>
</comment>
<accession>A0ABV4FER5</accession>
<dbReference type="Proteomes" id="UP001565471">
    <property type="component" value="Unassembled WGS sequence"/>
</dbReference>
<dbReference type="Gene3D" id="3.40.50.720">
    <property type="entry name" value="NAD(P)-binding Rossmann-like Domain"/>
    <property type="match status" value="1"/>
</dbReference>
<dbReference type="InterPro" id="IPR036291">
    <property type="entry name" value="NAD(P)-bd_dom_sf"/>
</dbReference>
<dbReference type="InterPro" id="IPR016040">
    <property type="entry name" value="NAD(P)-bd_dom"/>
</dbReference>
<dbReference type="EMBL" id="JBGBZA010000002">
    <property type="protein sequence ID" value="MEY9321362.1"/>
    <property type="molecule type" value="Genomic_DNA"/>
</dbReference>
<gene>
    <name evidence="2" type="ORF">ABIF29_008161</name>
</gene>
<keyword evidence="3" id="KW-1185">Reference proteome</keyword>
<protein>
    <submittedName>
        <fullName evidence="2">NAD dependent epimerase/dehydratase</fullName>
    </submittedName>
</protein>
<dbReference type="PANTHER" id="PTHR43000">
    <property type="entry name" value="DTDP-D-GLUCOSE 4,6-DEHYDRATASE-RELATED"/>
    <property type="match status" value="1"/>
</dbReference>
<dbReference type="InterPro" id="IPR045869">
    <property type="entry name" value="Arna-like_SDR_e"/>
</dbReference>